<name>A0A4Q7KJ13_9PSEU</name>
<dbReference type="Pfam" id="PF13924">
    <property type="entry name" value="Lipocalin_5"/>
    <property type="match status" value="1"/>
</dbReference>
<feature type="domain" description="Lipocalin-like" evidence="1">
    <location>
        <begin position="11"/>
        <end position="148"/>
    </location>
</feature>
<keyword evidence="3" id="KW-1185">Reference proteome</keyword>
<protein>
    <submittedName>
        <fullName evidence="2">Lipocalin-like protein</fullName>
    </submittedName>
</protein>
<dbReference type="Proteomes" id="UP000294257">
    <property type="component" value="Unassembled WGS sequence"/>
</dbReference>
<dbReference type="EMBL" id="SGWQ01000007">
    <property type="protein sequence ID" value="RZS36405.1"/>
    <property type="molecule type" value="Genomic_DNA"/>
</dbReference>
<evidence type="ECO:0000313" key="3">
    <source>
        <dbReference type="Proteomes" id="UP000294257"/>
    </source>
</evidence>
<dbReference type="RefSeq" id="WP_165401440.1">
    <property type="nucleotide sequence ID" value="NZ_SGWQ01000007.1"/>
</dbReference>
<gene>
    <name evidence="2" type="ORF">EV193_10786</name>
</gene>
<organism evidence="2 3">
    <name type="scientific">Herbihabitans rhizosphaerae</name>
    <dbReference type="NCBI Taxonomy" id="1872711"/>
    <lineage>
        <taxon>Bacteria</taxon>
        <taxon>Bacillati</taxon>
        <taxon>Actinomycetota</taxon>
        <taxon>Actinomycetes</taxon>
        <taxon>Pseudonocardiales</taxon>
        <taxon>Pseudonocardiaceae</taxon>
        <taxon>Herbihabitans</taxon>
    </lineage>
</organism>
<dbReference type="AlphaFoldDB" id="A0A4Q7KJ13"/>
<evidence type="ECO:0000259" key="1">
    <source>
        <dbReference type="Pfam" id="PF13924"/>
    </source>
</evidence>
<evidence type="ECO:0000313" key="2">
    <source>
        <dbReference type="EMBL" id="RZS36405.1"/>
    </source>
</evidence>
<reference evidence="2 3" key="1">
    <citation type="submission" date="2019-02" db="EMBL/GenBank/DDBJ databases">
        <title>Genomic Encyclopedia of Type Strains, Phase IV (KMG-IV): sequencing the most valuable type-strain genomes for metagenomic binning, comparative biology and taxonomic classification.</title>
        <authorList>
            <person name="Goeker M."/>
        </authorList>
    </citation>
    <scope>NUCLEOTIDE SEQUENCE [LARGE SCALE GENOMIC DNA]</scope>
    <source>
        <strain evidence="2 3">DSM 101727</strain>
    </source>
</reference>
<accession>A0A4Q7KJ13</accession>
<dbReference type="InterPro" id="IPR024311">
    <property type="entry name" value="Lipocalin-like"/>
</dbReference>
<comment type="caution">
    <text evidence="2">The sequence shown here is derived from an EMBL/GenBank/DDBJ whole genome shotgun (WGS) entry which is preliminary data.</text>
</comment>
<sequence length="149" mass="16469">MTEPNTGPGLVGAWSLVSFESRISTGEVRRPLGENAGGMLIYTADGHMAGTLWEPDRPRFAGDDQRSGTPDEYTAAARGYVQYTGTYETDAATNAVYHHVEQSLFPNWNGRTLTRFYEFADGGNSVTLRTAPIPYDGETITGMLVWRRR</sequence>
<proteinExistence type="predicted"/>